<gene>
    <name evidence="1" type="ORF">QWT87_15370</name>
</gene>
<organism evidence="1 2">
    <name type="scientific">Chryseobacterium urinae</name>
    <dbReference type="NCBI Taxonomy" id="3058400"/>
    <lineage>
        <taxon>Bacteria</taxon>
        <taxon>Pseudomonadati</taxon>
        <taxon>Bacteroidota</taxon>
        <taxon>Flavobacteriia</taxon>
        <taxon>Flavobacteriales</taxon>
        <taxon>Weeksellaceae</taxon>
        <taxon>Chryseobacterium group</taxon>
        <taxon>Chryseobacterium</taxon>
    </lineage>
</organism>
<keyword evidence="2" id="KW-1185">Reference proteome</keyword>
<evidence type="ECO:0000313" key="2">
    <source>
        <dbReference type="Proteomes" id="UP001168128"/>
    </source>
</evidence>
<dbReference type="Proteomes" id="UP001168128">
    <property type="component" value="Unassembled WGS sequence"/>
</dbReference>
<dbReference type="EMBL" id="JAULSJ010000026">
    <property type="protein sequence ID" value="MDO3426280.1"/>
    <property type="molecule type" value="Genomic_DNA"/>
</dbReference>
<proteinExistence type="predicted"/>
<evidence type="ECO:0000313" key="1">
    <source>
        <dbReference type="EMBL" id="MDO3426280.1"/>
    </source>
</evidence>
<reference evidence="1" key="1">
    <citation type="submission" date="2023-07" db="EMBL/GenBank/DDBJ databases">
        <title>AMR profile of multidrug- resistance Chryseobacterium gambrini related strain.</title>
        <authorList>
            <person name="Kirdat K."/>
            <person name="Bhatt A."/>
            <person name="Kuyare S."/>
            <person name="Yadav A."/>
        </authorList>
    </citation>
    <scope>NUCLEOTIDE SEQUENCE</scope>
    <source>
        <strain evidence="1">APV-1</strain>
    </source>
</reference>
<accession>A0ABT8U891</accession>
<sequence length="206" mass="23777">MLKKIITSILKNSSENKNLDNASDSLVLENINEFFAEYPIKDVQCKHNILIDYEKNFKIYDGKFGYLSYLQFKSSDDSEIFLGSYPMNGADLWKCKKCGKLKFFYTETGGHFPQTLSVDVDFNKKYLSDPFAKSVSIKAEKLSDFITIFGFAELQNPEKIEKFNGIKVIDKSKNYIFGYHEFNGNIAFNVIADKTTLRKIYDFENS</sequence>
<protein>
    <submittedName>
        <fullName evidence="1">Uncharacterized protein</fullName>
    </submittedName>
</protein>
<dbReference type="RefSeq" id="WP_302717015.1">
    <property type="nucleotide sequence ID" value="NZ_JAULSJ010000026.1"/>
</dbReference>
<comment type="caution">
    <text evidence="1">The sequence shown here is derived from an EMBL/GenBank/DDBJ whole genome shotgun (WGS) entry which is preliminary data.</text>
</comment>
<name>A0ABT8U891_9FLAO</name>